<feature type="compositionally biased region" description="Low complexity" evidence="1">
    <location>
        <begin position="87"/>
        <end position="97"/>
    </location>
</feature>
<sequence>MTQVDPFNPAYCCTWYACTARSPSPPCVSPLARLSSRGRLPVSHNTKHVGRRLFHQLISYLAVASHRNIFHREQKRVKQLPMPSGLAARTASAAAPVRPRRTARTRSPFSRALPGSARPHAHLDVEYLRQAEGVDVFLGNLVLSNLRPRFVRATQGESFAGNSTEHTPEMDKYTCLRESHPGADERSSERLAYYSDHLTWLQVVGGIYKGWVYSLGSQAYAYEGQTFDGCSFSASSQELLYSQQVAALTIEADQVRKS</sequence>
<evidence type="ECO:0000313" key="3">
    <source>
        <dbReference type="Proteomes" id="UP001552299"/>
    </source>
</evidence>
<accession>A0ABD0UCD4</accession>
<organism evidence="2 3">
    <name type="scientific">Dendrobium thyrsiflorum</name>
    <name type="common">Pinecone-like raceme dendrobium</name>
    <name type="synonym">Orchid</name>
    <dbReference type="NCBI Taxonomy" id="117978"/>
    <lineage>
        <taxon>Eukaryota</taxon>
        <taxon>Viridiplantae</taxon>
        <taxon>Streptophyta</taxon>
        <taxon>Embryophyta</taxon>
        <taxon>Tracheophyta</taxon>
        <taxon>Spermatophyta</taxon>
        <taxon>Magnoliopsida</taxon>
        <taxon>Liliopsida</taxon>
        <taxon>Asparagales</taxon>
        <taxon>Orchidaceae</taxon>
        <taxon>Epidendroideae</taxon>
        <taxon>Malaxideae</taxon>
        <taxon>Dendrobiinae</taxon>
        <taxon>Dendrobium</taxon>
    </lineage>
</organism>
<comment type="caution">
    <text evidence="2">The sequence shown here is derived from an EMBL/GenBank/DDBJ whole genome shotgun (WGS) entry which is preliminary data.</text>
</comment>
<gene>
    <name evidence="2" type="ORF">M5K25_022415</name>
</gene>
<evidence type="ECO:0000256" key="1">
    <source>
        <dbReference type="SAM" id="MobiDB-lite"/>
    </source>
</evidence>
<evidence type="ECO:0000313" key="2">
    <source>
        <dbReference type="EMBL" id="KAL0907956.1"/>
    </source>
</evidence>
<proteinExistence type="predicted"/>
<dbReference type="AlphaFoldDB" id="A0ABD0UCD4"/>
<reference evidence="2 3" key="1">
    <citation type="journal article" date="2024" name="Plant Biotechnol. J.">
        <title>Dendrobium thyrsiflorum genome and its molecular insights into genes involved in important horticultural traits.</title>
        <authorList>
            <person name="Chen B."/>
            <person name="Wang J.Y."/>
            <person name="Zheng P.J."/>
            <person name="Li K.L."/>
            <person name="Liang Y.M."/>
            <person name="Chen X.F."/>
            <person name="Zhang C."/>
            <person name="Zhao X."/>
            <person name="He X."/>
            <person name="Zhang G.Q."/>
            <person name="Liu Z.J."/>
            <person name="Xu Q."/>
        </authorList>
    </citation>
    <scope>NUCLEOTIDE SEQUENCE [LARGE SCALE GENOMIC DNA]</scope>
    <source>
        <strain evidence="2">GZMU011</strain>
    </source>
</reference>
<keyword evidence="3" id="KW-1185">Reference proteome</keyword>
<feature type="region of interest" description="Disordered" evidence="1">
    <location>
        <begin position="80"/>
        <end position="115"/>
    </location>
</feature>
<dbReference type="Proteomes" id="UP001552299">
    <property type="component" value="Unassembled WGS sequence"/>
</dbReference>
<dbReference type="EMBL" id="JANQDX010000017">
    <property type="protein sequence ID" value="KAL0907956.1"/>
    <property type="molecule type" value="Genomic_DNA"/>
</dbReference>
<protein>
    <submittedName>
        <fullName evidence="2">Uncharacterized protein</fullName>
    </submittedName>
</protein>
<name>A0ABD0UCD4_DENTH</name>